<sequence length="101" mass="11136">MDLALRCAILAEDKTTVENIIIADQSFANSIGAIVCGTIDVTKGDKYEDGYFYRDGIKLIPDLTEIEKLRFIVDNLIVDNLKVQSQIDIIIGKKVTEGGDT</sequence>
<gene>
    <name evidence="1" type="ORF">L323_08480</name>
</gene>
<dbReference type="EMBL" id="ATAY01000028">
    <property type="protein sequence ID" value="EPR12335.1"/>
    <property type="molecule type" value="Genomic_DNA"/>
</dbReference>
<reference evidence="1 2" key="1">
    <citation type="journal article" date="2013" name="Genome Announc.">
        <title>Draft Genome Sequence of the Cellulolytic Bacterium Clostridium papyrosolvens C7 (ATCC 700395).</title>
        <authorList>
            <person name="Zepeda V."/>
            <person name="Dassa B."/>
            <person name="Borovok I."/>
            <person name="Lamed R."/>
            <person name="Bayer E.A."/>
            <person name="Cate J.H."/>
        </authorList>
    </citation>
    <scope>NUCLEOTIDE SEQUENCE [LARGE SCALE GENOMIC DNA]</scope>
    <source>
        <strain evidence="1 2">C7</strain>
    </source>
</reference>
<protein>
    <submittedName>
        <fullName evidence="1">Uncharacterized protein</fullName>
    </submittedName>
</protein>
<dbReference type="Proteomes" id="UP000016860">
    <property type="component" value="Unassembled WGS sequence"/>
</dbReference>
<dbReference type="OrthoDB" id="1739649at2"/>
<organism evidence="1 2">
    <name type="scientific">Ruminiclostridium papyrosolvens C7</name>
    <dbReference type="NCBI Taxonomy" id="1330534"/>
    <lineage>
        <taxon>Bacteria</taxon>
        <taxon>Bacillati</taxon>
        <taxon>Bacillota</taxon>
        <taxon>Clostridia</taxon>
        <taxon>Eubacteriales</taxon>
        <taxon>Oscillospiraceae</taxon>
        <taxon>Ruminiclostridium</taxon>
    </lineage>
</organism>
<accession>U4R280</accession>
<evidence type="ECO:0000313" key="1">
    <source>
        <dbReference type="EMBL" id="EPR12335.1"/>
    </source>
</evidence>
<dbReference type="RefSeq" id="WP_020815242.1">
    <property type="nucleotide sequence ID" value="NZ_ATAY01000028.1"/>
</dbReference>
<evidence type="ECO:0000313" key="2">
    <source>
        <dbReference type="Proteomes" id="UP000016860"/>
    </source>
</evidence>
<name>U4R280_9FIRM</name>
<dbReference type="STRING" id="1330534.L323_08480"/>
<comment type="caution">
    <text evidence="1">The sequence shown here is derived from an EMBL/GenBank/DDBJ whole genome shotgun (WGS) entry which is preliminary data.</text>
</comment>
<proteinExistence type="predicted"/>
<dbReference type="PATRIC" id="fig|1330534.3.peg.1688"/>
<dbReference type="AlphaFoldDB" id="U4R280"/>